<dbReference type="STRING" id="1802471.A2115_03500"/>
<evidence type="ECO:0008006" key="4">
    <source>
        <dbReference type="Google" id="ProtNLM"/>
    </source>
</evidence>
<dbReference type="Gene3D" id="1.10.10.10">
    <property type="entry name" value="Winged helix-like DNA-binding domain superfamily/Winged helix DNA-binding domain"/>
    <property type="match status" value="1"/>
</dbReference>
<feature type="region of interest" description="Disordered" evidence="1">
    <location>
        <begin position="100"/>
        <end position="123"/>
    </location>
</feature>
<comment type="caution">
    <text evidence="2">The sequence shown here is derived from an EMBL/GenBank/DDBJ whole genome shotgun (WGS) entry which is preliminary data.</text>
</comment>
<organism evidence="2 3">
    <name type="scientific">Candidatus Woesebacteria bacterium GWA1_41_8</name>
    <dbReference type="NCBI Taxonomy" id="1802471"/>
    <lineage>
        <taxon>Bacteria</taxon>
        <taxon>Candidatus Woeseibacteriota</taxon>
    </lineage>
</organism>
<evidence type="ECO:0000256" key="1">
    <source>
        <dbReference type="SAM" id="MobiDB-lite"/>
    </source>
</evidence>
<dbReference type="EMBL" id="MGFJ01000017">
    <property type="protein sequence ID" value="OGM02659.1"/>
    <property type="molecule type" value="Genomic_DNA"/>
</dbReference>
<proteinExistence type="predicted"/>
<dbReference type="Proteomes" id="UP000176198">
    <property type="component" value="Unassembled WGS sequence"/>
</dbReference>
<dbReference type="AlphaFoldDB" id="A0A1F7WJR3"/>
<accession>A0A1F7WJR3</accession>
<reference evidence="2 3" key="1">
    <citation type="journal article" date="2016" name="Nat. Commun.">
        <title>Thousands of microbial genomes shed light on interconnected biogeochemical processes in an aquifer system.</title>
        <authorList>
            <person name="Anantharaman K."/>
            <person name="Brown C.T."/>
            <person name="Hug L.A."/>
            <person name="Sharon I."/>
            <person name="Castelle C.J."/>
            <person name="Probst A.J."/>
            <person name="Thomas B.C."/>
            <person name="Singh A."/>
            <person name="Wilkins M.J."/>
            <person name="Karaoz U."/>
            <person name="Brodie E.L."/>
            <person name="Williams K.H."/>
            <person name="Hubbard S.S."/>
            <person name="Banfield J.F."/>
        </authorList>
    </citation>
    <scope>NUCLEOTIDE SEQUENCE [LARGE SCALE GENOMIC DNA]</scope>
</reference>
<name>A0A1F7WJR3_9BACT</name>
<evidence type="ECO:0000313" key="2">
    <source>
        <dbReference type="EMBL" id="OGM02659.1"/>
    </source>
</evidence>
<sequence>MDNAKHTINFKKLAEVVRDKRLKPMQKTLLVDLLLYAGASGEAFPSQQTLANDLGCSTRQIRYSLDMLCATSLVERKRRGFAKSNAYFFNEELYFHNGRGNRNTSSSHLGNKVPDNSGTPVPPNVTQLNSSSKVLKKIKRKYGSIEDISDTDIMEISSQYKVPEGLVRLQLEALRNYCSSKGTRYKDYKAALRNFVLREAKSIIERRALHGNKRGIDATGI</sequence>
<evidence type="ECO:0000313" key="3">
    <source>
        <dbReference type="Proteomes" id="UP000176198"/>
    </source>
</evidence>
<dbReference type="InterPro" id="IPR036388">
    <property type="entry name" value="WH-like_DNA-bd_sf"/>
</dbReference>
<dbReference type="Pfam" id="PF13730">
    <property type="entry name" value="HTH_36"/>
    <property type="match status" value="1"/>
</dbReference>
<protein>
    <recommendedName>
        <fullName evidence="4">Helix-turn-helix domain-containing protein</fullName>
    </recommendedName>
</protein>
<gene>
    <name evidence="2" type="ORF">A2115_03500</name>
</gene>